<accession>A0A1L9BI09</accession>
<proteinExistence type="predicted"/>
<reference evidence="2" key="1">
    <citation type="submission" date="2016-11" db="EMBL/GenBank/DDBJ databases">
        <authorList>
            <person name="Shukria A."/>
            <person name="Stevens D.C."/>
        </authorList>
    </citation>
    <scope>NUCLEOTIDE SEQUENCE [LARGE SCALE GENOMIC DNA]</scope>
    <source>
        <strain evidence="2">Cbfe23</strain>
    </source>
</reference>
<dbReference type="EMBL" id="MPIN01000001">
    <property type="protein sequence ID" value="OJH41922.1"/>
    <property type="molecule type" value="Genomic_DNA"/>
</dbReference>
<dbReference type="RefSeq" id="WP_071896016.1">
    <property type="nucleotide sequence ID" value="NZ_MPIN01000001.1"/>
</dbReference>
<dbReference type="Proteomes" id="UP000182229">
    <property type="component" value="Unassembled WGS sequence"/>
</dbReference>
<gene>
    <name evidence="1" type="ORF">BON30_01440</name>
</gene>
<name>A0A1L9BI09_9BACT</name>
<dbReference type="STRING" id="83449.BON30_01440"/>
<reference evidence="1 2" key="2">
    <citation type="submission" date="2016-12" db="EMBL/GenBank/DDBJ databases">
        <title>Draft Genome Sequence of Cystobacter ferrugineus Strain Cbfe23.</title>
        <authorList>
            <person name="Akbar S."/>
            <person name="Dowd S.E."/>
            <person name="Stevens D.C."/>
        </authorList>
    </citation>
    <scope>NUCLEOTIDE SEQUENCE [LARGE SCALE GENOMIC DNA]</scope>
    <source>
        <strain evidence="1 2">Cbfe23</strain>
    </source>
</reference>
<keyword evidence="2" id="KW-1185">Reference proteome</keyword>
<sequence length="144" mass="16691">MRDVRRYSLAEVDSGRGTSRLVRDGKALDFTVEGLLLEAQFELDDGSCLVWLTQDCPFEELLSVYLVGREGQLLDALSAGVPYTPGLLSIRAVGPLWVEFSFFGDAPYRLQIEPRARFRRWLPLGWRYYRWLARHRLMVNKLRP</sequence>
<dbReference type="OrthoDB" id="5522881at2"/>
<evidence type="ECO:0000313" key="2">
    <source>
        <dbReference type="Proteomes" id="UP000182229"/>
    </source>
</evidence>
<comment type="caution">
    <text evidence="1">The sequence shown here is derived from an EMBL/GenBank/DDBJ whole genome shotgun (WGS) entry which is preliminary data.</text>
</comment>
<evidence type="ECO:0000313" key="1">
    <source>
        <dbReference type="EMBL" id="OJH41922.1"/>
    </source>
</evidence>
<organism evidence="1 2">
    <name type="scientific">Cystobacter ferrugineus</name>
    <dbReference type="NCBI Taxonomy" id="83449"/>
    <lineage>
        <taxon>Bacteria</taxon>
        <taxon>Pseudomonadati</taxon>
        <taxon>Myxococcota</taxon>
        <taxon>Myxococcia</taxon>
        <taxon>Myxococcales</taxon>
        <taxon>Cystobacterineae</taxon>
        <taxon>Archangiaceae</taxon>
        <taxon>Cystobacter</taxon>
    </lineage>
</organism>
<protein>
    <submittedName>
        <fullName evidence="1">Uncharacterized protein</fullName>
    </submittedName>
</protein>
<dbReference type="AlphaFoldDB" id="A0A1L9BI09"/>